<dbReference type="Pfam" id="PF17177">
    <property type="entry name" value="PPR_long"/>
    <property type="match status" value="1"/>
</dbReference>
<dbReference type="EMBL" id="JABFTP020000001">
    <property type="protein sequence ID" value="KAL3266917.1"/>
    <property type="molecule type" value="Genomic_DNA"/>
</dbReference>
<feature type="repeat" description="PPR" evidence="2">
    <location>
        <begin position="953"/>
        <end position="987"/>
    </location>
</feature>
<accession>A0ABD2MKL6</accession>
<evidence type="ECO:0000313" key="6">
    <source>
        <dbReference type="Proteomes" id="UP001516400"/>
    </source>
</evidence>
<evidence type="ECO:0000259" key="4">
    <source>
        <dbReference type="Pfam" id="PF17177"/>
    </source>
</evidence>
<dbReference type="Pfam" id="PF13812">
    <property type="entry name" value="PPR_3"/>
    <property type="match status" value="1"/>
</dbReference>
<dbReference type="InterPro" id="IPR033490">
    <property type="entry name" value="LRP130"/>
</dbReference>
<protein>
    <recommendedName>
        <fullName evidence="4">PROP1-like PPR domain-containing protein</fullName>
    </recommendedName>
</protein>
<comment type="caution">
    <text evidence="5">The sequence shown here is derived from an EMBL/GenBank/DDBJ whole genome shotgun (WGS) entry which is preliminary data.</text>
</comment>
<proteinExistence type="predicted"/>
<feature type="repeat" description="PPR" evidence="2">
    <location>
        <begin position="208"/>
        <end position="242"/>
    </location>
</feature>
<reference evidence="5 6" key="1">
    <citation type="journal article" date="2021" name="BMC Biol.">
        <title>Horizontally acquired antibacterial genes associated with adaptive radiation of ladybird beetles.</title>
        <authorList>
            <person name="Li H.S."/>
            <person name="Tang X.F."/>
            <person name="Huang Y.H."/>
            <person name="Xu Z.Y."/>
            <person name="Chen M.L."/>
            <person name="Du X.Y."/>
            <person name="Qiu B.Y."/>
            <person name="Chen P.T."/>
            <person name="Zhang W."/>
            <person name="Slipinski A."/>
            <person name="Escalona H.E."/>
            <person name="Waterhouse R.M."/>
            <person name="Zwick A."/>
            <person name="Pang H."/>
        </authorList>
    </citation>
    <scope>NUCLEOTIDE SEQUENCE [LARGE SCALE GENOMIC DNA]</scope>
    <source>
        <strain evidence="5">SYSU2018</strain>
    </source>
</reference>
<keyword evidence="1" id="KW-0677">Repeat</keyword>
<dbReference type="PANTHER" id="PTHR46669:SF1">
    <property type="entry name" value="LEUCINE-RICH PPR MOTIF-CONTAINING PROTEIN, MITOCHONDRIAL"/>
    <property type="match status" value="1"/>
</dbReference>
<evidence type="ECO:0000313" key="5">
    <source>
        <dbReference type="EMBL" id="KAL3266917.1"/>
    </source>
</evidence>
<dbReference type="Gene3D" id="1.25.40.10">
    <property type="entry name" value="Tetratricopeptide repeat domain"/>
    <property type="match status" value="3"/>
</dbReference>
<gene>
    <name evidence="5" type="ORF">HHI36_011067</name>
</gene>
<evidence type="ECO:0000256" key="2">
    <source>
        <dbReference type="PROSITE-ProRule" id="PRU00708"/>
    </source>
</evidence>
<sequence>MASILRSSKFVRYVAGFARNVVINTPREFDGNLVNTSQCLCGAIASPFSSQHSIQRDQSIDRSLKRIDQDVRKSGRISRRDIEEVLEEIRNSRSATTSQSLLVIRCCGNLVPDELPEIRTKLVKEIWNTLNRLNIPMDVSHYNALLRVYLENEHSFSPVEFLAEMKEKGIEPNRVTYQRLIARYCQDGDIEGATNVLEHMRLKELPVNENVFNALIIGHSEAGDMESAHGILSIMAQAGLEPSADTYTTLLCGYAKSGDIETMKKILEECESKEIHLLDKDYLDICYSLAISGHEEHLPIILSKVRKAIGYNQDALNIILNLVNKAKEEAGYLILKSMVRNFTPEGTPLPSGGFFIRQLVKVRRPVQNIIELCNRLETEGFLDRSLHTALEVSLETGNETIALSLMEELQKQGKEIRQHYFWPLFRSRAKDEGNDGVLRILKSMKKLGINPSSETIKDYAIPSIKGSLSEILAVLTNAEISVGSSALYLALSFLRQNKIQEAVILMGKVNAYYNPDILKRSLTQAFYKTKDLDSYITIVREIYESLDKKFNVLKEEDLSHLNKAEVIGDMISDLAFNKKNFEENIENVLNELVKQGISISTKSAEFIQEKLSDKMNDRISSLLGTLSSGELIPVPLARKPPVYTPSHQMNIPQLEKLIENCGQKKMDVRGLKRQLLSLYYRVKDLEKSEALIEELKNTPDFFFTGGIYAQLMDLYAYHENLEKTLYYFEKVKESKEENLSLSETKILRLAYLVYKNGQFAESLKVLTDTPRDRSVVEEERTFNYISIAWRFMNSLADEGRVDDLNELFNVLVSEEFVSVSNVILGPLVKVHLVNGDLDKALAKFEECVNMYKATPWKNELSCKLIQAEDAEKLQKLTDLSTTVHGEINSLYDLVFSFVECGRVRQARKILETPGLQTRPRKLTYACERYRQEGLVKPLEDLRDATKDLNHIDRSEIYYQLLLSYIKEKDTNKALNLWTQMQEEDLPPTDQFLSTLGNYLQTNGLEVPFIIPEIQQKEKSKQASMPKSPVSIFRTLVKNGNYQEAFEYRKNVENKLNIIDLSELIEKLAQNDMVDEAAILTLEMLGKKTPPVTRIFKFIVNKLALAGKVDAISSIGDKLNMESKKVISLDNRLCHAHIVAGRAEEYLSYLEKQIDLAKTEEDVKKLNDKFPRGGAYGILSNHPELQEKFEVVTKKYCEKGIVAPANILWTHYFIEEKYNKAEEIWEQHLKSAPRIMFQRIVQVARDKKNENLIEKLIEHLKTSNITEGALGNAYSCLLDVKVSLQQIDDIVQTFEKVLTDVSIDHLNRTAVLRVKSAYDHLGKPFPYKIPKKLNKNQTSSSSSSDNKDQKM</sequence>
<dbReference type="PROSITE" id="PS51375">
    <property type="entry name" value="PPR"/>
    <property type="match status" value="5"/>
</dbReference>
<dbReference type="InterPro" id="IPR033443">
    <property type="entry name" value="PROP1-like_PPR_dom"/>
</dbReference>
<name>A0ABD2MKL6_9CUCU</name>
<evidence type="ECO:0000256" key="1">
    <source>
        <dbReference type="ARBA" id="ARBA00022737"/>
    </source>
</evidence>
<keyword evidence="6" id="KW-1185">Reference proteome</keyword>
<feature type="repeat" description="PPR" evidence="2">
    <location>
        <begin position="138"/>
        <end position="172"/>
    </location>
</feature>
<dbReference type="NCBIfam" id="TIGR00756">
    <property type="entry name" value="PPR"/>
    <property type="match status" value="2"/>
</dbReference>
<dbReference type="InterPro" id="IPR002885">
    <property type="entry name" value="PPR_rpt"/>
</dbReference>
<evidence type="ECO:0000256" key="3">
    <source>
        <dbReference type="SAM" id="MobiDB-lite"/>
    </source>
</evidence>
<dbReference type="InterPro" id="IPR011990">
    <property type="entry name" value="TPR-like_helical_dom_sf"/>
</dbReference>
<dbReference type="Proteomes" id="UP001516400">
    <property type="component" value="Unassembled WGS sequence"/>
</dbReference>
<dbReference type="PANTHER" id="PTHR46669">
    <property type="entry name" value="LEUCINE-RICH PPR MOTIF-CONTAINING PROTEIN, MITOCHONDRIAL"/>
    <property type="match status" value="1"/>
</dbReference>
<feature type="repeat" description="PPR" evidence="2">
    <location>
        <begin position="173"/>
        <end position="207"/>
    </location>
</feature>
<feature type="repeat" description="PPR" evidence="2">
    <location>
        <begin position="243"/>
        <end position="277"/>
    </location>
</feature>
<feature type="region of interest" description="Disordered" evidence="3">
    <location>
        <begin position="1327"/>
        <end position="1350"/>
    </location>
</feature>
<organism evidence="5 6">
    <name type="scientific">Cryptolaemus montrouzieri</name>
    <dbReference type="NCBI Taxonomy" id="559131"/>
    <lineage>
        <taxon>Eukaryota</taxon>
        <taxon>Metazoa</taxon>
        <taxon>Ecdysozoa</taxon>
        <taxon>Arthropoda</taxon>
        <taxon>Hexapoda</taxon>
        <taxon>Insecta</taxon>
        <taxon>Pterygota</taxon>
        <taxon>Neoptera</taxon>
        <taxon>Endopterygota</taxon>
        <taxon>Coleoptera</taxon>
        <taxon>Polyphaga</taxon>
        <taxon>Cucujiformia</taxon>
        <taxon>Coccinelloidea</taxon>
        <taxon>Coccinellidae</taxon>
        <taxon>Scymninae</taxon>
        <taxon>Scymnini</taxon>
        <taxon>Cryptolaemus</taxon>
    </lineage>
</organism>
<feature type="domain" description="PROP1-like PPR" evidence="4">
    <location>
        <begin position="196"/>
        <end position="312"/>
    </location>
</feature>